<evidence type="ECO:0000313" key="5">
    <source>
        <dbReference type="EMBL" id="TLU72390.1"/>
    </source>
</evidence>
<evidence type="ECO:0000313" key="6">
    <source>
        <dbReference type="Proteomes" id="UP000305654"/>
    </source>
</evidence>
<gene>
    <name evidence="5" type="ORF">FE263_09955</name>
</gene>
<dbReference type="GO" id="GO:0016020">
    <property type="term" value="C:membrane"/>
    <property type="evidence" value="ECO:0007669"/>
    <property type="project" value="UniProtKB-SubCell"/>
</dbReference>
<dbReference type="InterPro" id="IPR032808">
    <property type="entry name" value="DoxX"/>
</dbReference>
<protein>
    <recommendedName>
        <fullName evidence="7">DoxX family protein</fullName>
    </recommendedName>
</protein>
<keyword evidence="6" id="KW-1185">Reference proteome</keyword>
<sequence length="110" mass="11662">MSKYRPSIWHSIIGLGFAAAGISKLLAVAPQRELFESWGWSKRDMQTIGASELLGAALVVTRSTQRVGAVLLSASSLCVLTTELRHGNDALVTPRTGMLLAALSGLLKIG</sequence>
<comment type="subcellular location">
    <subcellularLocation>
        <location evidence="1">Membrane</location>
        <topology evidence="1">Multi-pass membrane protein</topology>
    </subcellularLocation>
</comment>
<evidence type="ECO:0000256" key="1">
    <source>
        <dbReference type="ARBA" id="ARBA00004141"/>
    </source>
</evidence>
<evidence type="ECO:0008006" key="7">
    <source>
        <dbReference type="Google" id="ProtNLM"/>
    </source>
</evidence>
<keyword evidence="3" id="KW-1133">Transmembrane helix</keyword>
<evidence type="ECO:0000256" key="3">
    <source>
        <dbReference type="ARBA" id="ARBA00022989"/>
    </source>
</evidence>
<proteinExistence type="predicted"/>
<evidence type="ECO:0000256" key="4">
    <source>
        <dbReference type="ARBA" id="ARBA00023136"/>
    </source>
</evidence>
<dbReference type="Pfam" id="PF13564">
    <property type="entry name" value="DoxX_2"/>
    <property type="match status" value="1"/>
</dbReference>
<name>A0A5R9J447_9PROT</name>
<organism evidence="5 6">
    <name type="scientific">Lichenicoccus roseus</name>
    <dbReference type="NCBI Taxonomy" id="2683649"/>
    <lineage>
        <taxon>Bacteria</taxon>
        <taxon>Pseudomonadati</taxon>
        <taxon>Pseudomonadota</taxon>
        <taxon>Alphaproteobacteria</taxon>
        <taxon>Acetobacterales</taxon>
        <taxon>Acetobacteraceae</taxon>
        <taxon>Lichenicoccus</taxon>
    </lineage>
</organism>
<keyword evidence="2" id="KW-0812">Transmembrane</keyword>
<dbReference type="Proteomes" id="UP000305654">
    <property type="component" value="Unassembled WGS sequence"/>
</dbReference>
<dbReference type="AlphaFoldDB" id="A0A5R9J447"/>
<comment type="caution">
    <text evidence="5">The sequence shown here is derived from an EMBL/GenBank/DDBJ whole genome shotgun (WGS) entry which is preliminary data.</text>
</comment>
<dbReference type="OrthoDB" id="7282865at2"/>
<dbReference type="RefSeq" id="WP_138325852.1">
    <property type="nucleotide sequence ID" value="NZ_VCDI01000003.1"/>
</dbReference>
<evidence type="ECO:0000256" key="2">
    <source>
        <dbReference type="ARBA" id="ARBA00022692"/>
    </source>
</evidence>
<keyword evidence="4" id="KW-0472">Membrane</keyword>
<reference evidence="5 6" key="1">
    <citation type="submission" date="2019-05" db="EMBL/GenBank/DDBJ databases">
        <authorList>
            <person name="Pankratov T."/>
            <person name="Grouzdev D."/>
        </authorList>
    </citation>
    <scope>NUCLEOTIDE SEQUENCE [LARGE SCALE GENOMIC DNA]</scope>
    <source>
        <strain evidence="5 6">KEBCLARHB70R</strain>
    </source>
</reference>
<dbReference type="EMBL" id="VCDI01000003">
    <property type="protein sequence ID" value="TLU72390.1"/>
    <property type="molecule type" value="Genomic_DNA"/>
</dbReference>
<accession>A0A5R9J447</accession>